<evidence type="ECO:0000313" key="7">
    <source>
        <dbReference type="EMBL" id="ARO14598.1"/>
    </source>
</evidence>
<evidence type="ECO:0000256" key="3">
    <source>
        <dbReference type="ARBA" id="ARBA00022448"/>
    </source>
</evidence>
<evidence type="ECO:0000259" key="6">
    <source>
        <dbReference type="Pfam" id="PF00005"/>
    </source>
</evidence>
<keyword evidence="3" id="KW-0813">Transport</keyword>
<protein>
    <recommendedName>
        <fullName evidence="6">ABC transporter domain-containing protein</fullName>
    </recommendedName>
</protein>
<evidence type="ECO:0000256" key="5">
    <source>
        <dbReference type="ARBA" id="ARBA00023136"/>
    </source>
</evidence>
<organism evidence="7 8">
    <name type="scientific">Ketogulonicigenium robustum</name>
    <dbReference type="NCBI Taxonomy" id="92947"/>
    <lineage>
        <taxon>Bacteria</taxon>
        <taxon>Pseudomonadati</taxon>
        <taxon>Pseudomonadota</taxon>
        <taxon>Alphaproteobacteria</taxon>
        <taxon>Rhodobacterales</taxon>
        <taxon>Roseobacteraceae</taxon>
        <taxon>Ketogulonicigenium</taxon>
    </lineage>
</organism>
<dbReference type="PANTHER" id="PTHR43297:SF2">
    <property type="entry name" value="DIPEPTIDE TRANSPORT ATP-BINDING PROTEIN DPPD"/>
    <property type="match status" value="1"/>
</dbReference>
<dbReference type="GO" id="GO:0016887">
    <property type="term" value="F:ATP hydrolysis activity"/>
    <property type="evidence" value="ECO:0007669"/>
    <property type="project" value="InterPro"/>
</dbReference>
<dbReference type="Gene3D" id="3.40.50.300">
    <property type="entry name" value="P-loop containing nucleotide triphosphate hydrolases"/>
    <property type="match status" value="1"/>
</dbReference>
<dbReference type="SUPFAM" id="SSF52540">
    <property type="entry name" value="P-loop containing nucleoside triphosphate hydrolases"/>
    <property type="match status" value="1"/>
</dbReference>
<dbReference type="Pfam" id="PF00005">
    <property type="entry name" value="ABC_tran"/>
    <property type="match status" value="1"/>
</dbReference>
<dbReference type="STRING" id="92947.BVG79_01252"/>
<dbReference type="GO" id="GO:0005524">
    <property type="term" value="F:ATP binding"/>
    <property type="evidence" value="ECO:0007669"/>
    <property type="project" value="InterPro"/>
</dbReference>
<dbReference type="InterPro" id="IPR050388">
    <property type="entry name" value="ABC_Ni/Peptide_Import"/>
</dbReference>
<dbReference type="InterPro" id="IPR003439">
    <property type="entry name" value="ABC_transporter-like_ATP-bd"/>
</dbReference>
<keyword evidence="4" id="KW-1003">Cell membrane</keyword>
<accession>A0A1W6NZB8</accession>
<dbReference type="AlphaFoldDB" id="A0A1W6NZB8"/>
<dbReference type="PANTHER" id="PTHR43297">
    <property type="entry name" value="OLIGOPEPTIDE TRANSPORT ATP-BINDING PROTEIN APPD"/>
    <property type="match status" value="1"/>
</dbReference>
<dbReference type="RefSeq" id="WP_198167902.1">
    <property type="nucleotide sequence ID" value="NZ_CP019937.1"/>
</dbReference>
<keyword evidence="5" id="KW-0472">Membrane</keyword>
<dbReference type="InterPro" id="IPR027417">
    <property type="entry name" value="P-loop_NTPase"/>
</dbReference>
<evidence type="ECO:0000313" key="8">
    <source>
        <dbReference type="Proteomes" id="UP000242447"/>
    </source>
</evidence>
<dbReference type="Proteomes" id="UP000242447">
    <property type="component" value="Chromosome"/>
</dbReference>
<comment type="similarity">
    <text evidence="2">Belongs to the ABC transporter superfamily.</text>
</comment>
<keyword evidence="8" id="KW-1185">Reference proteome</keyword>
<gene>
    <name evidence="7" type="ORF">BVG79_01252</name>
</gene>
<evidence type="ECO:0000256" key="1">
    <source>
        <dbReference type="ARBA" id="ARBA00004370"/>
    </source>
</evidence>
<feature type="domain" description="ABC transporter" evidence="6">
    <location>
        <begin position="26"/>
        <end position="66"/>
    </location>
</feature>
<evidence type="ECO:0000256" key="2">
    <source>
        <dbReference type="ARBA" id="ARBA00005417"/>
    </source>
</evidence>
<name>A0A1W6NZB8_9RHOB</name>
<evidence type="ECO:0000256" key="4">
    <source>
        <dbReference type="ARBA" id="ARBA00022475"/>
    </source>
</evidence>
<sequence>MTQPVLFIRDLRAYFTTERGIVESIDGVTFDIHRGETLAIVGDSGSGKSVTSLSIMELLPRRLGRVAGCEITFTGRDTLFGRNPPICGRCAATRWL</sequence>
<dbReference type="GO" id="GO:0016020">
    <property type="term" value="C:membrane"/>
    <property type="evidence" value="ECO:0007669"/>
    <property type="project" value="UniProtKB-SubCell"/>
</dbReference>
<comment type="subcellular location">
    <subcellularLocation>
        <location evidence="1">Membrane</location>
    </subcellularLocation>
</comment>
<dbReference type="EMBL" id="CP019937">
    <property type="protein sequence ID" value="ARO14598.1"/>
    <property type="molecule type" value="Genomic_DNA"/>
</dbReference>
<dbReference type="KEGG" id="kro:BVG79_01252"/>
<proteinExistence type="inferred from homology"/>
<reference evidence="7 8" key="1">
    <citation type="submission" date="2017-02" db="EMBL/GenBank/DDBJ databases">
        <title>Ketogulonicigenium robustum SPU B003 Genome sequencing and assembly.</title>
        <authorList>
            <person name="Li Y."/>
            <person name="Liu L."/>
            <person name="Wang C."/>
            <person name="Zhang M."/>
            <person name="Zhang T."/>
            <person name="Zhang Y."/>
        </authorList>
    </citation>
    <scope>NUCLEOTIDE SEQUENCE [LARGE SCALE GENOMIC DNA]</scope>
    <source>
        <strain evidence="7 8">SPU_B003</strain>
    </source>
</reference>